<sequence>MTMSRIAKTLGSSHAEKNRDTMLPAEGPRYHLAAWSKSFFYSFMKEYPTGKPRQGARYDLRWKVALNLSLGLVPHSEPHHLRSQLLMKERFPSGNSYQNPERKG</sequence>
<dbReference type="AlphaFoldDB" id="K4LKJ5"/>
<name>K4LKJ5_THEPS</name>
<evidence type="ECO:0000313" key="3">
    <source>
        <dbReference type="Proteomes" id="UP000000467"/>
    </source>
</evidence>
<gene>
    <name evidence="2" type="ordered locus">Tph_c22900</name>
</gene>
<protein>
    <submittedName>
        <fullName evidence="2">Putative drug resistance transporter, EmrB/QacA subfamily</fullName>
    </submittedName>
</protein>
<keyword evidence="3" id="KW-1185">Reference proteome</keyword>
<reference evidence="2 3" key="1">
    <citation type="journal article" date="2012" name="BMC Genomics">
        <title>Genome-guided analysis of physiological and morphological traits of the fermentative acetate oxidizer Thermacetogenium phaeum.</title>
        <authorList>
            <person name="Oehler D."/>
            <person name="Poehlein A."/>
            <person name="Leimbach A."/>
            <person name="Muller N."/>
            <person name="Daniel R."/>
            <person name="Gottschalk G."/>
            <person name="Schink B."/>
        </authorList>
    </citation>
    <scope>NUCLEOTIDE SEQUENCE [LARGE SCALE GENOMIC DNA]</scope>
    <source>
        <strain evidence="3">ATCC BAA-254 / DSM 26808 / PB</strain>
    </source>
</reference>
<dbReference type="KEGG" id="tpz:Tph_c22900"/>
<proteinExistence type="predicted"/>
<accession>K4LKJ5</accession>
<dbReference type="Proteomes" id="UP000000467">
    <property type="component" value="Chromosome"/>
</dbReference>
<dbReference type="HOGENOM" id="CLU_2248837_0_0_9"/>
<dbReference type="EMBL" id="CP003732">
    <property type="protein sequence ID" value="AFV12480.1"/>
    <property type="molecule type" value="Genomic_DNA"/>
</dbReference>
<organism evidence="2 3">
    <name type="scientific">Thermacetogenium phaeum (strain ATCC BAA-254 / DSM 26808 / PB)</name>
    <dbReference type="NCBI Taxonomy" id="1089553"/>
    <lineage>
        <taxon>Bacteria</taxon>
        <taxon>Bacillati</taxon>
        <taxon>Bacillota</taxon>
        <taxon>Clostridia</taxon>
        <taxon>Thermoanaerobacterales</taxon>
        <taxon>Thermoanaerobacteraceae</taxon>
        <taxon>Thermacetogenium</taxon>
    </lineage>
</organism>
<evidence type="ECO:0000256" key="1">
    <source>
        <dbReference type="SAM" id="MobiDB-lite"/>
    </source>
</evidence>
<evidence type="ECO:0000313" key="2">
    <source>
        <dbReference type="EMBL" id="AFV12480.1"/>
    </source>
</evidence>
<feature type="region of interest" description="Disordered" evidence="1">
    <location>
        <begin position="1"/>
        <end position="22"/>
    </location>
</feature>